<dbReference type="AlphaFoldDB" id="A0A453JCA2"/>
<evidence type="ECO:0000313" key="2">
    <source>
        <dbReference type="Proteomes" id="UP000015105"/>
    </source>
</evidence>
<reference evidence="2" key="1">
    <citation type="journal article" date="2014" name="Science">
        <title>Ancient hybridizations among the ancestral genomes of bread wheat.</title>
        <authorList>
            <consortium name="International Wheat Genome Sequencing Consortium,"/>
            <person name="Marcussen T."/>
            <person name="Sandve S.R."/>
            <person name="Heier L."/>
            <person name="Spannagl M."/>
            <person name="Pfeifer M."/>
            <person name="Jakobsen K.S."/>
            <person name="Wulff B.B."/>
            <person name="Steuernagel B."/>
            <person name="Mayer K.F."/>
            <person name="Olsen O.A."/>
        </authorList>
    </citation>
    <scope>NUCLEOTIDE SEQUENCE [LARGE SCALE GENOMIC DNA]</scope>
    <source>
        <strain evidence="2">cv. AL8/78</strain>
    </source>
</reference>
<reference evidence="1" key="4">
    <citation type="submission" date="2019-03" db="UniProtKB">
        <authorList>
            <consortium name="EnsemblPlants"/>
        </authorList>
    </citation>
    <scope>IDENTIFICATION</scope>
</reference>
<organism evidence="1 2">
    <name type="scientific">Aegilops tauschii subsp. strangulata</name>
    <name type="common">Goatgrass</name>
    <dbReference type="NCBI Taxonomy" id="200361"/>
    <lineage>
        <taxon>Eukaryota</taxon>
        <taxon>Viridiplantae</taxon>
        <taxon>Streptophyta</taxon>
        <taxon>Embryophyta</taxon>
        <taxon>Tracheophyta</taxon>
        <taxon>Spermatophyta</taxon>
        <taxon>Magnoliopsida</taxon>
        <taxon>Liliopsida</taxon>
        <taxon>Poales</taxon>
        <taxon>Poaceae</taxon>
        <taxon>BOP clade</taxon>
        <taxon>Pooideae</taxon>
        <taxon>Triticodae</taxon>
        <taxon>Triticeae</taxon>
        <taxon>Triticinae</taxon>
        <taxon>Aegilops</taxon>
    </lineage>
</organism>
<dbReference type="EnsemblPlants" id="AET4Gv20864000.1">
    <property type="protein sequence ID" value="AET4Gv20864000.1"/>
    <property type="gene ID" value="AET4Gv20864000"/>
</dbReference>
<accession>A0A453JCA2</accession>
<reference evidence="1" key="3">
    <citation type="journal article" date="2017" name="Nature">
        <title>Genome sequence of the progenitor of the wheat D genome Aegilops tauschii.</title>
        <authorList>
            <person name="Luo M.C."/>
            <person name="Gu Y.Q."/>
            <person name="Puiu D."/>
            <person name="Wang H."/>
            <person name="Twardziok S.O."/>
            <person name="Deal K.R."/>
            <person name="Huo N."/>
            <person name="Zhu T."/>
            <person name="Wang L."/>
            <person name="Wang Y."/>
            <person name="McGuire P.E."/>
            <person name="Liu S."/>
            <person name="Long H."/>
            <person name="Ramasamy R.K."/>
            <person name="Rodriguez J.C."/>
            <person name="Van S.L."/>
            <person name="Yuan L."/>
            <person name="Wang Z."/>
            <person name="Xia Z."/>
            <person name="Xiao L."/>
            <person name="Anderson O.D."/>
            <person name="Ouyang S."/>
            <person name="Liang Y."/>
            <person name="Zimin A.V."/>
            <person name="Pertea G."/>
            <person name="Qi P."/>
            <person name="Bennetzen J.L."/>
            <person name="Dai X."/>
            <person name="Dawson M.W."/>
            <person name="Muller H.G."/>
            <person name="Kugler K."/>
            <person name="Rivarola-Duarte L."/>
            <person name="Spannagl M."/>
            <person name="Mayer K.F.X."/>
            <person name="Lu F.H."/>
            <person name="Bevan M.W."/>
            <person name="Leroy P."/>
            <person name="Li P."/>
            <person name="You F.M."/>
            <person name="Sun Q."/>
            <person name="Liu Z."/>
            <person name="Lyons E."/>
            <person name="Wicker T."/>
            <person name="Salzberg S.L."/>
            <person name="Devos K.M."/>
            <person name="Dvorak J."/>
        </authorList>
    </citation>
    <scope>NUCLEOTIDE SEQUENCE [LARGE SCALE GENOMIC DNA]</scope>
    <source>
        <strain evidence="1">cv. AL8/78</strain>
    </source>
</reference>
<name>A0A453JCA2_AEGTS</name>
<dbReference type="Proteomes" id="UP000015105">
    <property type="component" value="Chromosome 4D"/>
</dbReference>
<evidence type="ECO:0000313" key="1">
    <source>
        <dbReference type="EnsemblPlants" id="AET4Gv20864000.1"/>
    </source>
</evidence>
<protein>
    <submittedName>
        <fullName evidence="1">Uncharacterized protein</fullName>
    </submittedName>
</protein>
<sequence length="55" mass="6238">MCVKYHLTYHHAFKNEHSSYKALQELVIYGIARLPTCIPHCNKVVVLCVVSCSSC</sequence>
<reference evidence="2" key="2">
    <citation type="journal article" date="2017" name="Nat. Plants">
        <title>The Aegilops tauschii genome reveals multiple impacts of transposons.</title>
        <authorList>
            <person name="Zhao G."/>
            <person name="Zou C."/>
            <person name="Li K."/>
            <person name="Wang K."/>
            <person name="Li T."/>
            <person name="Gao L."/>
            <person name="Zhang X."/>
            <person name="Wang H."/>
            <person name="Yang Z."/>
            <person name="Liu X."/>
            <person name="Jiang W."/>
            <person name="Mao L."/>
            <person name="Kong X."/>
            <person name="Jiao Y."/>
            <person name="Jia J."/>
        </authorList>
    </citation>
    <scope>NUCLEOTIDE SEQUENCE [LARGE SCALE GENOMIC DNA]</scope>
    <source>
        <strain evidence="2">cv. AL8/78</strain>
    </source>
</reference>
<dbReference type="Gramene" id="AET4Gv20864000.1">
    <property type="protein sequence ID" value="AET4Gv20864000.1"/>
    <property type="gene ID" value="AET4Gv20864000"/>
</dbReference>
<proteinExistence type="predicted"/>
<reference evidence="1" key="5">
    <citation type="journal article" date="2021" name="G3 (Bethesda)">
        <title>Aegilops tauschii genome assembly Aet v5.0 features greater sequence contiguity and improved annotation.</title>
        <authorList>
            <person name="Wang L."/>
            <person name="Zhu T."/>
            <person name="Rodriguez J.C."/>
            <person name="Deal K.R."/>
            <person name="Dubcovsky J."/>
            <person name="McGuire P.E."/>
            <person name="Lux T."/>
            <person name="Spannagl M."/>
            <person name="Mayer K.F.X."/>
            <person name="Baldrich P."/>
            <person name="Meyers B.C."/>
            <person name="Huo N."/>
            <person name="Gu Y.Q."/>
            <person name="Zhou H."/>
            <person name="Devos K.M."/>
            <person name="Bennetzen J.L."/>
            <person name="Unver T."/>
            <person name="Budak H."/>
            <person name="Gulick P.J."/>
            <person name="Galiba G."/>
            <person name="Kalapos B."/>
            <person name="Nelson D.R."/>
            <person name="Li P."/>
            <person name="You F.M."/>
            <person name="Luo M.C."/>
            <person name="Dvorak J."/>
        </authorList>
    </citation>
    <scope>NUCLEOTIDE SEQUENCE [LARGE SCALE GENOMIC DNA]</scope>
    <source>
        <strain evidence="1">cv. AL8/78</strain>
    </source>
</reference>
<keyword evidence="2" id="KW-1185">Reference proteome</keyword>